<accession>A0A9P1J2Q6</accession>
<keyword evidence="3" id="KW-1185">Reference proteome</keyword>
<feature type="signal peptide" evidence="1">
    <location>
        <begin position="1"/>
        <end position="21"/>
    </location>
</feature>
<dbReference type="EMBL" id="CANHGI010000006">
    <property type="protein sequence ID" value="CAI5454688.1"/>
    <property type="molecule type" value="Genomic_DNA"/>
</dbReference>
<organism evidence="2 3">
    <name type="scientific">Caenorhabditis angaria</name>
    <dbReference type="NCBI Taxonomy" id="860376"/>
    <lineage>
        <taxon>Eukaryota</taxon>
        <taxon>Metazoa</taxon>
        <taxon>Ecdysozoa</taxon>
        <taxon>Nematoda</taxon>
        <taxon>Chromadorea</taxon>
        <taxon>Rhabditida</taxon>
        <taxon>Rhabditina</taxon>
        <taxon>Rhabditomorpha</taxon>
        <taxon>Rhabditoidea</taxon>
        <taxon>Rhabditidae</taxon>
        <taxon>Peloderinae</taxon>
        <taxon>Caenorhabditis</taxon>
    </lineage>
</organism>
<comment type="caution">
    <text evidence="2">The sequence shown here is derived from an EMBL/GenBank/DDBJ whole genome shotgun (WGS) entry which is preliminary data.</text>
</comment>
<proteinExistence type="predicted"/>
<sequence length="94" mass="10331">MLSVSRLVAILLIAIFAVALAAPRQFVMGFGKRSVASFEDDVAEGSPKLKRYKTKGFAMGFGKRGQIRGFNMGFGKRSGNDLVEPSYDDLSQYF</sequence>
<dbReference type="OrthoDB" id="10067964at2759"/>
<reference evidence="2" key="1">
    <citation type="submission" date="2022-11" db="EMBL/GenBank/DDBJ databases">
        <authorList>
            <person name="Kikuchi T."/>
        </authorList>
    </citation>
    <scope>NUCLEOTIDE SEQUENCE</scope>
    <source>
        <strain evidence="2">PS1010</strain>
    </source>
</reference>
<dbReference type="AlphaFoldDB" id="A0A9P1J2Q6"/>
<evidence type="ECO:0000313" key="2">
    <source>
        <dbReference type="EMBL" id="CAI5454688.1"/>
    </source>
</evidence>
<feature type="chain" id="PRO_5040467801" evidence="1">
    <location>
        <begin position="22"/>
        <end position="94"/>
    </location>
</feature>
<evidence type="ECO:0000256" key="1">
    <source>
        <dbReference type="SAM" id="SignalP"/>
    </source>
</evidence>
<name>A0A9P1J2Q6_9PELO</name>
<keyword evidence="1" id="KW-0732">Signal</keyword>
<gene>
    <name evidence="2" type="ORF">CAMP_LOCUS17325</name>
</gene>
<dbReference type="Proteomes" id="UP001152747">
    <property type="component" value="Unassembled WGS sequence"/>
</dbReference>
<protein>
    <submittedName>
        <fullName evidence="2">Uncharacterized protein</fullName>
    </submittedName>
</protein>
<evidence type="ECO:0000313" key="3">
    <source>
        <dbReference type="Proteomes" id="UP001152747"/>
    </source>
</evidence>